<gene>
    <name evidence="1" type="ORF">OH76DRAFT_1399346</name>
</gene>
<dbReference type="AlphaFoldDB" id="A0A371DLN6"/>
<reference evidence="1 2" key="1">
    <citation type="journal article" date="2018" name="Biotechnol. Biofuels">
        <title>Integrative visual omics of the white-rot fungus Polyporus brumalis exposes the biotechnological potential of its oxidative enzymes for delignifying raw plant biomass.</title>
        <authorList>
            <person name="Miyauchi S."/>
            <person name="Rancon A."/>
            <person name="Drula E."/>
            <person name="Hage H."/>
            <person name="Chaduli D."/>
            <person name="Favel A."/>
            <person name="Grisel S."/>
            <person name="Henrissat B."/>
            <person name="Herpoel-Gimbert I."/>
            <person name="Ruiz-Duenas F.J."/>
            <person name="Chevret D."/>
            <person name="Hainaut M."/>
            <person name="Lin J."/>
            <person name="Wang M."/>
            <person name="Pangilinan J."/>
            <person name="Lipzen A."/>
            <person name="Lesage-Meessen L."/>
            <person name="Navarro D."/>
            <person name="Riley R."/>
            <person name="Grigoriev I.V."/>
            <person name="Zhou S."/>
            <person name="Raouche S."/>
            <person name="Rosso M.N."/>
        </authorList>
    </citation>
    <scope>NUCLEOTIDE SEQUENCE [LARGE SCALE GENOMIC DNA]</scope>
    <source>
        <strain evidence="1 2">BRFM 1820</strain>
    </source>
</reference>
<evidence type="ECO:0000313" key="2">
    <source>
        <dbReference type="Proteomes" id="UP000256964"/>
    </source>
</evidence>
<accession>A0A371DLN6</accession>
<name>A0A371DLN6_9APHY</name>
<evidence type="ECO:0000313" key="1">
    <source>
        <dbReference type="EMBL" id="RDX53435.1"/>
    </source>
</evidence>
<organism evidence="1 2">
    <name type="scientific">Lentinus brumalis</name>
    <dbReference type="NCBI Taxonomy" id="2498619"/>
    <lineage>
        <taxon>Eukaryota</taxon>
        <taxon>Fungi</taxon>
        <taxon>Dikarya</taxon>
        <taxon>Basidiomycota</taxon>
        <taxon>Agaricomycotina</taxon>
        <taxon>Agaricomycetes</taxon>
        <taxon>Polyporales</taxon>
        <taxon>Polyporaceae</taxon>
        <taxon>Lentinus</taxon>
    </lineage>
</organism>
<dbReference type="Proteomes" id="UP000256964">
    <property type="component" value="Unassembled WGS sequence"/>
</dbReference>
<keyword evidence="2" id="KW-1185">Reference proteome</keyword>
<dbReference type="EMBL" id="KZ857387">
    <property type="protein sequence ID" value="RDX53435.1"/>
    <property type="molecule type" value="Genomic_DNA"/>
</dbReference>
<sequence>MTVSPGSLMSDCVTSLPPAASLPSRLASPWQSDSTMGPSTCSLDVVSRAIALRSVHLRALARPVCASSPCPFPSPVSDPLFNQSPRTHPNIAISSAPTATQPTAALSVLLLSLPQVTPVAFPRVSARVRNALRLPTRSPTCTPAFGHDDHDRRTRIHTLHLPSA</sequence>
<protein>
    <submittedName>
        <fullName evidence="1">Uncharacterized protein</fullName>
    </submittedName>
</protein>
<proteinExistence type="predicted"/>